<reference evidence="1" key="1">
    <citation type="journal article" date="2015" name="Nature">
        <title>Complex archaea that bridge the gap between prokaryotes and eukaryotes.</title>
        <authorList>
            <person name="Spang A."/>
            <person name="Saw J.H."/>
            <person name="Jorgensen S.L."/>
            <person name="Zaremba-Niedzwiedzka K."/>
            <person name="Martijn J."/>
            <person name="Lind A.E."/>
            <person name="van Eijk R."/>
            <person name="Schleper C."/>
            <person name="Guy L."/>
            <person name="Ettema T.J."/>
        </authorList>
    </citation>
    <scope>NUCLEOTIDE SEQUENCE</scope>
</reference>
<dbReference type="AlphaFoldDB" id="A0A0F9K884"/>
<dbReference type="EMBL" id="LAZR01015778">
    <property type="protein sequence ID" value="KKM07408.1"/>
    <property type="molecule type" value="Genomic_DNA"/>
</dbReference>
<gene>
    <name evidence="1" type="ORF">LCGC14_1734190</name>
</gene>
<protein>
    <submittedName>
        <fullName evidence="1">Uncharacterized protein</fullName>
    </submittedName>
</protein>
<evidence type="ECO:0000313" key="1">
    <source>
        <dbReference type="EMBL" id="KKM07408.1"/>
    </source>
</evidence>
<proteinExistence type="predicted"/>
<name>A0A0F9K884_9ZZZZ</name>
<accession>A0A0F9K884</accession>
<sequence length="292" mass="33311">MPEVTRQDIELWITMVATGEFHYKDIKGLRSVLTPELDNKLRKIVFDICHSADPKCESIGRKDGWYRPIEDGVKPIDFTELRPRDFPIVLPFELRKYVFIYPDTTIIYAGSKSAGKSGLIYCTIKLNWGKINIKLLSNMEGGREQMYDRFKAMGIDLATVPKFIYPVDNHFHDYIKDKDTLYLIDYIDAPEGDDFYLIGAQVKKIDSKLQGLNSVAVISLQKPMGRDTAFGGEQTLKTASLYIAMNANHLKIVDAKVPADKTVHPKNMQWAFRYDDEGTTFTDIKPFHGGLE</sequence>
<organism evidence="1">
    <name type="scientific">marine sediment metagenome</name>
    <dbReference type="NCBI Taxonomy" id="412755"/>
    <lineage>
        <taxon>unclassified sequences</taxon>
        <taxon>metagenomes</taxon>
        <taxon>ecological metagenomes</taxon>
    </lineage>
</organism>
<comment type="caution">
    <text evidence="1">The sequence shown here is derived from an EMBL/GenBank/DDBJ whole genome shotgun (WGS) entry which is preliminary data.</text>
</comment>